<keyword evidence="1" id="KW-0472">Membrane</keyword>
<dbReference type="STRING" id="1121298.SAMN05444401_3365"/>
<dbReference type="EMBL" id="FQZO01000006">
    <property type="protein sequence ID" value="SHJ58424.1"/>
    <property type="molecule type" value="Genomic_DNA"/>
</dbReference>
<sequence>MDIKKLLDMVKFDKKKMNWNYLIILLLLVLCYIVMDFFNTSKNVKANAVKEEETKVVNALLNYEQNQKNDLKYILTQMDGVGRVDVMLYFQSGEEQVPAIDITKSANITEETDNEGGKRVNNQNNDGSKVVMTNSGMKNEPFVLKVNKPKITGVVVIAEGAGDEIIKFNICKAVSKLYDIELEKVYVYPMKK</sequence>
<organism evidence="2 3">
    <name type="scientific">Clostridium amylolyticum</name>
    <dbReference type="NCBI Taxonomy" id="1121298"/>
    <lineage>
        <taxon>Bacteria</taxon>
        <taxon>Bacillati</taxon>
        <taxon>Bacillota</taxon>
        <taxon>Clostridia</taxon>
        <taxon>Eubacteriales</taxon>
        <taxon>Clostridiaceae</taxon>
        <taxon>Clostridium</taxon>
    </lineage>
</organism>
<keyword evidence="1" id="KW-1133">Transmembrane helix</keyword>
<proteinExistence type="predicted"/>
<evidence type="ECO:0000313" key="3">
    <source>
        <dbReference type="Proteomes" id="UP000184080"/>
    </source>
</evidence>
<dbReference type="AlphaFoldDB" id="A0A1M6KHL2"/>
<feature type="transmembrane region" description="Helical" evidence="1">
    <location>
        <begin position="21"/>
        <end position="38"/>
    </location>
</feature>
<gene>
    <name evidence="2" type="ORF">SAMN05444401_3365</name>
</gene>
<protein>
    <submittedName>
        <fullName evidence="2">Stage III sporulation protein AG</fullName>
    </submittedName>
</protein>
<dbReference type="Proteomes" id="UP000184080">
    <property type="component" value="Unassembled WGS sequence"/>
</dbReference>
<name>A0A1M6KHL2_9CLOT</name>
<keyword evidence="1" id="KW-0812">Transmembrane</keyword>
<keyword evidence="3" id="KW-1185">Reference proteome</keyword>
<dbReference type="RefSeq" id="WP_242948978.1">
    <property type="nucleotide sequence ID" value="NZ_FQZO01000006.1"/>
</dbReference>
<dbReference type="NCBIfam" id="TIGR02830">
    <property type="entry name" value="spore_III_AG"/>
    <property type="match status" value="1"/>
</dbReference>
<evidence type="ECO:0000256" key="1">
    <source>
        <dbReference type="SAM" id="Phobius"/>
    </source>
</evidence>
<reference evidence="2 3" key="1">
    <citation type="submission" date="2016-11" db="EMBL/GenBank/DDBJ databases">
        <authorList>
            <person name="Jaros S."/>
            <person name="Januszkiewicz K."/>
            <person name="Wedrychowicz H."/>
        </authorList>
    </citation>
    <scope>NUCLEOTIDE SEQUENCE [LARGE SCALE GENOMIC DNA]</scope>
    <source>
        <strain evidence="2 3">DSM 21864</strain>
    </source>
</reference>
<dbReference type="InterPro" id="IPR014195">
    <property type="entry name" value="Spore_III_AG"/>
</dbReference>
<accession>A0A1M6KHL2</accession>
<evidence type="ECO:0000313" key="2">
    <source>
        <dbReference type="EMBL" id="SHJ58424.1"/>
    </source>
</evidence>